<proteinExistence type="predicted"/>
<dbReference type="Proteomes" id="UP000026922">
    <property type="component" value="Unassembled WGS sequence"/>
</dbReference>
<keyword evidence="3" id="KW-1185">Reference proteome</keyword>
<dbReference type="EMBL" id="ARPM03000072">
    <property type="protein sequence ID" value="ETZ05328.1"/>
    <property type="molecule type" value="Genomic_DNA"/>
</dbReference>
<keyword evidence="1" id="KW-0472">Membrane</keyword>
<accession>A0A061JIE8</accession>
<evidence type="ECO:0000313" key="3">
    <source>
        <dbReference type="Proteomes" id="UP000026922"/>
    </source>
</evidence>
<reference evidence="2 3" key="1">
    <citation type="journal article" date="2013" name="Genome Announc.">
        <title>Draft Genome Sequence of Holospora undulata Strain HU1, a Micronucleus-Specific Symbiont of the Ciliate Paramecium caudatum.</title>
        <authorList>
            <person name="Dohra H."/>
            <person name="Suzuki H."/>
            <person name="Suzuki T."/>
            <person name="Tanaka K."/>
            <person name="Fujishima M."/>
        </authorList>
    </citation>
    <scope>NUCLEOTIDE SEQUENCE [LARGE SCALE GENOMIC DNA]</scope>
    <source>
        <strain evidence="2 3">HU1</strain>
    </source>
</reference>
<feature type="transmembrane region" description="Helical" evidence="1">
    <location>
        <begin position="83"/>
        <end position="102"/>
    </location>
</feature>
<organism evidence="2 3">
    <name type="scientific">Holospora undulata HU1</name>
    <dbReference type="NCBI Taxonomy" id="1321371"/>
    <lineage>
        <taxon>Bacteria</taxon>
        <taxon>Pseudomonadati</taxon>
        <taxon>Pseudomonadota</taxon>
        <taxon>Alphaproteobacteria</taxon>
        <taxon>Holosporales</taxon>
        <taxon>Holosporaceae</taxon>
        <taxon>Holospora</taxon>
    </lineage>
</organism>
<comment type="caution">
    <text evidence="2">The sequence shown here is derived from an EMBL/GenBank/DDBJ whole genome shotgun (WGS) entry which is preliminary data.</text>
</comment>
<dbReference type="RefSeq" id="WP_023491828.1">
    <property type="nucleotide sequence ID" value="NZ_ARPM03000072.1"/>
</dbReference>
<protein>
    <submittedName>
        <fullName evidence="2">Uncharacterized protein</fullName>
    </submittedName>
</protein>
<evidence type="ECO:0000313" key="2">
    <source>
        <dbReference type="EMBL" id="ETZ05328.1"/>
    </source>
</evidence>
<sequence>MQNEYSSLTSTSTTVFENLLKDIESRFPAGYQLMEEDILPYPFKKHKKTPLSLVSITALKIPKKHLCSDPTRLEFDFLFMRKIFLLPFSFTFRAVTPCYFFLKI</sequence>
<keyword evidence="1" id="KW-0812">Transmembrane</keyword>
<dbReference type="AlphaFoldDB" id="A0A061JIE8"/>
<gene>
    <name evidence="2" type="ORF">K737_300237</name>
</gene>
<evidence type="ECO:0000256" key="1">
    <source>
        <dbReference type="SAM" id="Phobius"/>
    </source>
</evidence>
<keyword evidence="1" id="KW-1133">Transmembrane helix</keyword>
<name>A0A061JIE8_9PROT</name>